<organism evidence="2 3">
    <name type="scientific">Nannocystis pusilla</name>
    <dbReference type="NCBI Taxonomy" id="889268"/>
    <lineage>
        <taxon>Bacteria</taxon>
        <taxon>Pseudomonadati</taxon>
        <taxon>Myxococcota</taxon>
        <taxon>Polyangia</taxon>
        <taxon>Nannocystales</taxon>
        <taxon>Nannocystaceae</taxon>
        <taxon>Nannocystis</taxon>
    </lineage>
</organism>
<evidence type="ECO:0008006" key="4">
    <source>
        <dbReference type="Google" id="ProtNLM"/>
    </source>
</evidence>
<comment type="caution">
    <text evidence="2">The sequence shown here is derived from an EMBL/GenBank/DDBJ whole genome shotgun (WGS) entry which is preliminary data.</text>
</comment>
<evidence type="ECO:0000313" key="2">
    <source>
        <dbReference type="EMBL" id="MCY1004189.1"/>
    </source>
</evidence>
<protein>
    <recommendedName>
        <fullName evidence="4">Lipoprotein</fullName>
    </recommendedName>
</protein>
<gene>
    <name evidence="2" type="ORF">OV079_01120</name>
</gene>
<reference evidence="2" key="1">
    <citation type="submission" date="2022-11" db="EMBL/GenBank/DDBJ databases">
        <title>Minimal conservation of predation-associated metabolite biosynthetic gene clusters underscores biosynthetic potential of Myxococcota including descriptions for ten novel species: Archangium lansinium sp. nov., Myxococcus landrumus sp. nov., Nannocystis bai.</title>
        <authorList>
            <person name="Ahearne A."/>
            <person name="Stevens C."/>
            <person name="Phillips K."/>
        </authorList>
    </citation>
    <scope>NUCLEOTIDE SEQUENCE</scope>
    <source>
        <strain evidence="2">Na p29</strain>
    </source>
</reference>
<dbReference type="Proteomes" id="UP001150924">
    <property type="component" value="Unassembled WGS sequence"/>
</dbReference>
<feature type="compositionally biased region" description="Low complexity" evidence="1">
    <location>
        <begin position="27"/>
        <end position="80"/>
    </location>
</feature>
<keyword evidence="3" id="KW-1185">Reference proteome</keyword>
<evidence type="ECO:0000313" key="3">
    <source>
        <dbReference type="Proteomes" id="UP001150924"/>
    </source>
</evidence>
<sequence>MIRRTITLAIALAAACGPGKSDDTETGEPTTAATTETDPPATGTTTSTGDPPTGTTDTTTTGTTSSSTTAEPTTTIGTTGDSEDFDQLGACAVPMVCEQFLHDDGEIQGHQEGPEGFLDVERCILTGLRDGTPGFYVYGVNSVFANGDEREVNHIVVHADRTVTFASHFKGSFFDADTDSSTEVFEPAQTCTLVDAAFFDNCFENHDDWTHYSECMKIEKWWTDCVAMGPRCE</sequence>
<evidence type="ECO:0000256" key="1">
    <source>
        <dbReference type="SAM" id="MobiDB-lite"/>
    </source>
</evidence>
<dbReference type="EMBL" id="JAPNKE010000002">
    <property type="protein sequence ID" value="MCY1004189.1"/>
    <property type="molecule type" value="Genomic_DNA"/>
</dbReference>
<dbReference type="RefSeq" id="WP_267765725.1">
    <property type="nucleotide sequence ID" value="NZ_JAPNKE010000002.1"/>
</dbReference>
<dbReference type="AlphaFoldDB" id="A0A9X3EHJ4"/>
<accession>A0A9X3EHJ4</accession>
<name>A0A9X3EHJ4_9BACT</name>
<proteinExistence type="predicted"/>
<feature type="region of interest" description="Disordered" evidence="1">
    <location>
        <begin position="17"/>
        <end position="82"/>
    </location>
</feature>
<dbReference type="PROSITE" id="PS51257">
    <property type="entry name" value="PROKAR_LIPOPROTEIN"/>
    <property type="match status" value="1"/>
</dbReference>